<dbReference type="Pfam" id="PF14131">
    <property type="entry name" value="DUF4298"/>
    <property type="match status" value="1"/>
</dbReference>
<dbReference type="AlphaFoldDB" id="A0AAE4HWP3"/>
<sequence length="88" mass="10498">MIYKKNINIVKKIEKLMKSIEGLQAVYEDYRELRTFYDSDEWQSLYKETTENNRLDVLDENQLFDLIGQHNDCLGDLLELSATMYKVI</sequence>
<dbReference type="InterPro" id="IPR025384">
    <property type="entry name" value="DUF4298"/>
</dbReference>
<protein>
    <submittedName>
        <fullName evidence="1">DUF4298 domain-containing protein</fullName>
    </submittedName>
</protein>
<dbReference type="RefSeq" id="WP_037622075.1">
    <property type="nucleotide sequence ID" value="NZ_BAWT01000018.1"/>
</dbReference>
<name>A0AAE4HWP3_9STRE</name>
<gene>
    <name evidence="1" type="ORF">P7G31_03035</name>
</gene>
<dbReference type="EMBL" id="JARQAG010000002">
    <property type="protein sequence ID" value="MDT2731231.1"/>
    <property type="molecule type" value="Genomic_DNA"/>
</dbReference>
<reference evidence="1" key="1">
    <citation type="submission" date="2023-03" db="EMBL/GenBank/DDBJ databases">
        <authorList>
            <person name="Shen W."/>
            <person name="Cai J."/>
        </authorList>
    </citation>
    <scope>NUCLEOTIDE SEQUENCE</scope>
    <source>
        <strain evidence="1">P82-2</strain>
    </source>
</reference>
<accession>A0AAE4HWP3</accession>
<proteinExistence type="predicted"/>
<comment type="caution">
    <text evidence="1">The sequence shown here is derived from an EMBL/GenBank/DDBJ whole genome shotgun (WGS) entry which is preliminary data.</text>
</comment>
<organism evidence="1 2">
    <name type="scientific">Streptococcus parauberis</name>
    <dbReference type="NCBI Taxonomy" id="1348"/>
    <lineage>
        <taxon>Bacteria</taxon>
        <taxon>Bacillati</taxon>
        <taxon>Bacillota</taxon>
        <taxon>Bacilli</taxon>
        <taxon>Lactobacillales</taxon>
        <taxon>Streptococcaceae</taxon>
        <taxon>Streptococcus</taxon>
    </lineage>
</organism>
<evidence type="ECO:0000313" key="1">
    <source>
        <dbReference type="EMBL" id="MDT2731231.1"/>
    </source>
</evidence>
<dbReference type="Proteomes" id="UP001180515">
    <property type="component" value="Unassembled WGS sequence"/>
</dbReference>
<evidence type="ECO:0000313" key="2">
    <source>
        <dbReference type="Proteomes" id="UP001180515"/>
    </source>
</evidence>